<feature type="transmembrane region" description="Helical" evidence="1">
    <location>
        <begin position="141"/>
        <end position="162"/>
    </location>
</feature>
<evidence type="ECO:0000256" key="1">
    <source>
        <dbReference type="SAM" id="Phobius"/>
    </source>
</evidence>
<dbReference type="Proteomes" id="UP000005392">
    <property type="component" value="Unassembled WGS sequence"/>
</dbReference>
<comment type="caution">
    <text evidence="2">The sequence shown here is derived from an EMBL/GenBank/DDBJ whole genome shotgun (WGS) entry which is preliminary data.</text>
</comment>
<feature type="transmembrane region" description="Helical" evidence="1">
    <location>
        <begin position="12"/>
        <end position="30"/>
    </location>
</feature>
<accession>F9EMQ3</accession>
<dbReference type="EMBL" id="AFQD01000197">
    <property type="protein sequence ID" value="EGQ79759.1"/>
    <property type="molecule type" value="Genomic_DNA"/>
</dbReference>
<evidence type="ECO:0000313" key="3">
    <source>
        <dbReference type="Proteomes" id="UP000005392"/>
    </source>
</evidence>
<evidence type="ECO:0000313" key="2">
    <source>
        <dbReference type="EMBL" id="EGQ79759.1"/>
    </source>
</evidence>
<name>F9EMQ3_9FUSO</name>
<keyword evidence="3" id="KW-1185">Reference proteome</keyword>
<proteinExistence type="predicted"/>
<keyword evidence="1" id="KW-0812">Transmembrane</keyword>
<sequence length="163" mass="18910">MPIWSSSWRVKMLYFIAVFMFLLGFLFISLGRISSDNIKDINELLADNRNIQETKGNLQVIEIRSTRYSFECDCELIFTNQNGKEFSYKETYFSFNSKASFLRKCENKGKVTVTVIYDKSLPSKHFVKELKPLEVNKNSRVGYTIIGVLFILLGLFIVAVNFK</sequence>
<protein>
    <recommendedName>
        <fullName evidence="4">DUF3592 domain-containing protein</fullName>
    </recommendedName>
</protein>
<dbReference type="AlphaFoldDB" id="F9EMQ3"/>
<keyword evidence="1" id="KW-1133">Transmembrane helix</keyword>
<dbReference type="HOGENOM" id="CLU_1719700_0_0_0"/>
<reference evidence="2 3" key="1">
    <citation type="submission" date="2011-05" db="EMBL/GenBank/DDBJ databases">
        <authorList>
            <person name="Muzny D."/>
            <person name="Qin X."/>
            <person name="Deng J."/>
            <person name="Jiang H."/>
            <person name="Liu Y."/>
            <person name="Qu J."/>
            <person name="Song X.-Z."/>
            <person name="Zhang L."/>
            <person name="Thornton R."/>
            <person name="Coyle M."/>
            <person name="Francisco L."/>
            <person name="Jackson L."/>
            <person name="Javaid M."/>
            <person name="Korchina V."/>
            <person name="Kovar C."/>
            <person name="Mata R."/>
            <person name="Mathew T."/>
            <person name="Ngo R."/>
            <person name="Nguyen L."/>
            <person name="Nguyen N."/>
            <person name="Okwuonu G."/>
            <person name="Ongeri F."/>
            <person name="Pham C."/>
            <person name="Simmons D."/>
            <person name="Wilczek-Boney K."/>
            <person name="Hale W."/>
            <person name="Jakkamsetti A."/>
            <person name="Pham P."/>
            <person name="Ruth R."/>
            <person name="San Lucas F."/>
            <person name="Warren J."/>
            <person name="Zhang J."/>
            <person name="Zhao Z."/>
            <person name="Zhou C."/>
            <person name="Zhu D."/>
            <person name="Lee S."/>
            <person name="Bess C."/>
            <person name="Blankenburg K."/>
            <person name="Forbes L."/>
            <person name="Fu Q."/>
            <person name="Gubbala S."/>
            <person name="Hirani K."/>
            <person name="Jayaseelan J.C."/>
            <person name="Lara F."/>
            <person name="Munidasa M."/>
            <person name="Palculict T."/>
            <person name="Patil S."/>
            <person name="Pu L.-L."/>
            <person name="Saada N."/>
            <person name="Tang L."/>
            <person name="Weissenberger G."/>
            <person name="Zhu Y."/>
            <person name="Hemphill L."/>
            <person name="Shang Y."/>
            <person name="Youmans B."/>
            <person name="Ayvaz T."/>
            <person name="Ross M."/>
            <person name="Santibanez J."/>
            <person name="Aqrawi P."/>
            <person name="Gross S."/>
            <person name="Joshi V."/>
            <person name="Fowler G."/>
            <person name="Nazareth L."/>
            <person name="Reid J."/>
            <person name="Worley K."/>
            <person name="Petrosino J."/>
            <person name="Highlander S."/>
            <person name="Gibbs R."/>
        </authorList>
    </citation>
    <scope>NUCLEOTIDE SEQUENCE [LARGE SCALE GENOMIC DNA]</scope>
    <source>
        <strain evidence="2 3">ATCC 51191</strain>
    </source>
</reference>
<evidence type="ECO:0008006" key="4">
    <source>
        <dbReference type="Google" id="ProtNLM"/>
    </source>
</evidence>
<dbReference type="PATRIC" id="fig|997347.4.peg.1125"/>
<keyword evidence="1" id="KW-0472">Membrane</keyword>
<organism evidence="2 3">
    <name type="scientific">Fusobacterium animalis ATCC 51191</name>
    <dbReference type="NCBI Taxonomy" id="997347"/>
    <lineage>
        <taxon>Bacteria</taxon>
        <taxon>Fusobacteriati</taxon>
        <taxon>Fusobacteriota</taxon>
        <taxon>Fusobacteriia</taxon>
        <taxon>Fusobacteriales</taxon>
        <taxon>Fusobacteriaceae</taxon>
        <taxon>Fusobacterium</taxon>
    </lineage>
</organism>
<gene>
    <name evidence="2" type="ORF">HMPREF9094_1208</name>
</gene>